<name>A0ABU5RIE8_9PSEU</name>
<sequence>MIESDQQESAVEAVESEAFAEAVESDVDKARRFLAEAERQLAASYGRNFPSVALATAAGVVGAGYAQLAVLGVAVERPEPIRLTQPAAPLPPELEAALRRGIQAFEEQRPEGGEPVQPTLDEVPPADAPAPKPAARARRPKGAGRG</sequence>
<dbReference type="Proteomes" id="UP001304298">
    <property type="component" value="Unassembled WGS sequence"/>
</dbReference>
<proteinExistence type="predicted"/>
<evidence type="ECO:0008006" key="4">
    <source>
        <dbReference type="Google" id="ProtNLM"/>
    </source>
</evidence>
<feature type="region of interest" description="Disordered" evidence="1">
    <location>
        <begin position="104"/>
        <end position="146"/>
    </location>
</feature>
<protein>
    <recommendedName>
        <fullName evidence="4">DUF3618 domain-containing protein</fullName>
    </recommendedName>
</protein>
<gene>
    <name evidence="2" type="ORF">VA596_41500</name>
</gene>
<evidence type="ECO:0000313" key="3">
    <source>
        <dbReference type="Proteomes" id="UP001304298"/>
    </source>
</evidence>
<comment type="caution">
    <text evidence="2">The sequence shown here is derived from an EMBL/GenBank/DDBJ whole genome shotgun (WGS) entry which is preliminary data.</text>
</comment>
<organism evidence="2 3">
    <name type="scientific">Amycolatopsis heterodermiae</name>
    <dbReference type="NCBI Taxonomy" id="3110235"/>
    <lineage>
        <taxon>Bacteria</taxon>
        <taxon>Bacillati</taxon>
        <taxon>Actinomycetota</taxon>
        <taxon>Actinomycetes</taxon>
        <taxon>Pseudonocardiales</taxon>
        <taxon>Pseudonocardiaceae</taxon>
        <taxon>Amycolatopsis</taxon>
    </lineage>
</organism>
<dbReference type="RefSeq" id="WP_323335046.1">
    <property type="nucleotide sequence ID" value="NZ_JAYFSI010000014.1"/>
</dbReference>
<evidence type="ECO:0000256" key="1">
    <source>
        <dbReference type="SAM" id="MobiDB-lite"/>
    </source>
</evidence>
<keyword evidence="3" id="KW-1185">Reference proteome</keyword>
<reference evidence="2 3" key="1">
    <citation type="submission" date="2023-12" db="EMBL/GenBank/DDBJ databases">
        <title>Amycolatopsis sp. V23-08.</title>
        <authorList>
            <person name="Somphong A."/>
        </authorList>
    </citation>
    <scope>NUCLEOTIDE SEQUENCE [LARGE SCALE GENOMIC DNA]</scope>
    <source>
        <strain evidence="2 3">V23-08</strain>
    </source>
</reference>
<accession>A0ABU5RIE8</accession>
<feature type="compositionally biased region" description="Basic residues" evidence="1">
    <location>
        <begin position="135"/>
        <end position="146"/>
    </location>
</feature>
<evidence type="ECO:0000313" key="2">
    <source>
        <dbReference type="EMBL" id="MEA5366062.1"/>
    </source>
</evidence>
<dbReference type="EMBL" id="JAYFSI010000014">
    <property type="protein sequence ID" value="MEA5366062.1"/>
    <property type="molecule type" value="Genomic_DNA"/>
</dbReference>